<dbReference type="GeneID" id="81708281"/>
<feature type="domain" description="Gfo/Idh/MocA-like oxidoreductase N-terminal" evidence="1">
    <location>
        <begin position="3"/>
        <end position="128"/>
    </location>
</feature>
<dbReference type="RefSeq" id="WP_101638061.1">
    <property type="nucleotide sequence ID" value="NZ_JAWHHX010000002.1"/>
</dbReference>
<protein>
    <submittedName>
        <fullName evidence="3">Gfo/Idh/MocA family oxidoreductase</fullName>
    </submittedName>
</protein>
<dbReference type="SUPFAM" id="SSF51735">
    <property type="entry name" value="NAD(P)-binding Rossmann-fold domains"/>
    <property type="match status" value="1"/>
</dbReference>
<name>A0A2I1KTV3_9ACTO</name>
<comment type="caution">
    <text evidence="3">The sequence shown here is derived from an EMBL/GenBank/DDBJ whole genome shotgun (WGS) entry which is preliminary data.</text>
</comment>
<dbReference type="InterPro" id="IPR051450">
    <property type="entry name" value="Gfo/Idh/MocA_Oxidoreductases"/>
</dbReference>
<dbReference type="InterPro" id="IPR000683">
    <property type="entry name" value="Gfo/Idh/MocA-like_OxRdtase_N"/>
</dbReference>
<dbReference type="Pfam" id="PF01408">
    <property type="entry name" value="GFO_IDH_MocA"/>
    <property type="match status" value="1"/>
</dbReference>
<dbReference type="InterPro" id="IPR055170">
    <property type="entry name" value="GFO_IDH_MocA-like_dom"/>
</dbReference>
<gene>
    <name evidence="3" type="ORF">CYJ26_04950</name>
</gene>
<evidence type="ECO:0000259" key="1">
    <source>
        <dbReference type="Pfam" id="PF01408"/>
    </source>
</evidence>
<evidence type="ECO:0000313" key="4">
    <source>
        <dbReference type="Proteomes" id="UP000234778"/>
    </source>
</evidence>
<dbReference type="PANTHER" id="PTHR43377:SF1">
    <property type="entry name" value="BILIVERDIN REDUCTASE A"/>
    <property type="match status" value="1"/>
</dbReference>
<accession>A0A2I1KTV3</accession>
<proteinExistence type="predicted"/>
<dbReference type="PANTHER" id="PTHR43377">
    <property type="entry name" value="BILIVERDIN REDUCTASE A"/>
    <property type="match status" value="1"/>
</dbReference>
<dbReference type="Proteomes" id="UP000234778">
    <property type="component" value="Unassembled WGS sequence"/>
</dbReference>
<evidence type="ECO:0000313" key="3">
    <source>
        <dbReference type="EMBL" id="PKY99054.1"/>
    </source>
</evidence>
<dbReference type="InterPro" id="IPR036291">
    <property type="entry name" value="NAD(P)-bd_dom_sf"/>
</dbReference>
<dbReference type="AlphaFoldDB" id="A0A2I1KTV3"/>
<dbReference type="Pfam" id="PF22725">
    <property type="entry name" value="GFO_IDH_MocA_C3"/>
    <property type="match status" value="1"/>
</dbReference>
<sequence>MISLGIIGTGGIARAHAPGWLAHAQAIYLYSLEGAEEFARELEQMQERNPGLTGGRHVPIQVCSQLPEMLESVEAVDICTPTDTHAELARQALEAGLDVLCEKPLARTLDQAEEIASLAHSCHRTLYPAHVVRFFPAYVQAKKAVERGEIGQLAVCRFRRAGSYPSWSSWFADEERSGGLVMDLAIHDLDQALWIAGPVDTVYATLAHAQGEGDLPIEMLDCTLTHSSGAVSQVQAIWGPPGMRFTTEFSLAGTTGKLSYASAHDLPISTNGGSDGATTIPSSSGPSPYTAEIEDFLATRAHHDHEPVVSAIDGIAAIRLAQAVARSIQTNSPVTCHNLEVA</sequence>
<organism evidence="3 4">
    <name type="scientific">Actinomyces urogenitalis</name>
    <dbReference type="NCBI Taxonomy" id="103621"/>
    <lineage>
        <taxon>Bacteria</taxon>
        <taxon>Bacillati</taxon>
        <taxon>Actinomycetota</taxon>
        <taxon>Actinomycetes</taxon>
        <taxon>Actinomycetales</taxon>
        <taxon>Actinomycetaceae</taxon>
        <taxon>Actinomyces</taxon>
    </lineage>
</organism>
<dbReference type="GO" id="GO:0000166">
    <property type="term" value="F:nucleotide binding"/>
    <property type="evidence" value="ECO:0007669"/>
    <property type="project" value="InterPro"/>
</dbReference>
<dbReference type="SUPFAM" id="SSF55347">
    <property type="entry name" value="Glyceraldehyde-3-phosphate dehydrogenase-like, C-terminal domain"/>
    <property type="match status" value="1"/>
</dbReference>
<dbReference type="EMBL" id="PKHA01000003">
    <property type="protein sequence ID" value="PKY99054.1"/>
    <property type="molecule type" value="Genomic_DNA"/>
</dbReference>
<feature type="domain" description="GFO/IDH/MocA-like oxidoreductase" evidence="2">
    <location>
        <begin position="138"/>
        <end position="258"/>
    </location>
</feature>
<dbReference type="Gene3D" id="3.40.50.720">
    <property type="entry name" value="NAD(P)-binding Rossmann-like Domain"/>
    <property type="match status" value="1"/>
</dbReference>
<evidence type="ECO:0000259" key="2">
    <source>
        <dbReference type="Pfam" id="PF22725"/>
    </source>
</evidence>
<dbReference type="Gene3D" id="3.30.360.10">
    <property type="entry name" value="Dihydrodipicolinate Reductase, domain 2"/>
    <property type="match status" value="1"/>
</dbReference>
<reference evidence="3 4" key="1">
    <citation type="submission" date="2017-12" db="EMBL/GenBank/DDBJ databases">
        <title>Phylogenetic diversity of female urinary microbiome.</title>
        <authorList>
            <person name="Thomas-White K."/>
            <person name="Wolfe A.J."/>
        </authorList>
    </citation>
    <scope>NUCLEOTIDE SEQUENCE [LARGE SCALE GENOMIC DNA]</scope>
    <source>
        <strain evidence="3 4">UMB0319</strain>
    </source>
</reference>